<protein>
    <submittedName>
        <fullName evidence="2">Sce7726 family protein</fullName>
    </submittedName>
</protein>
<organism evidence="2 3">
    <name type="scientific">Pseudomonas mercuritolerans</name>
    <dbReference type="NCBI Taxonomy" id="2951809"/>
    <lineage>
        <taxon>Bacteria</taxon>
        <taxon>Pseudomonadati</taxon>
        <taxon>Pseudomonadota</taxon>
        <taxon>Gammaproteobacteria</taxon>
        <taxon>Pseudomonadales</taxon>
        <taxon>Pseudomonadaceae</taxon>
        <taxon>Pseudomonas</taxon>
    </lineage>
</organism>
<evidence type="ECO:0000313" key="2">
    <source>
        <dbReference type="EMBL" id="MCV2224252.1"/>
    </source>
</evidence>
<evidence type="ECO:0000313" key="3">
    <source>
        <dbReference type="Proteomes" id="UP001063475"/>
    </source>
</evidence>
<dbReference type="Proteomes" id="UP001063475">
    <property type="component" value="Unassembled WGS sequence"/>
</dbReference>
<dbReference type="InterPro" id="IPR047729">
    <property type="entry name" value="Sce7726-like"/>
</dbReference>
<name>A0ABT2XZZ2_9PSED</name>
<gene>
    <name evidence="2" type="ORF">ND528_22075</name>
</gene>
<reference evidence="2" key="1">
    <citation type="submission" date="2022-06" db="EMBL/GenBank/DDBJ databases">
        <title>De novo draft assembly of the Pseudomonas mercurotoleraris sp. nov., isolated from the plants rhizosphere.</title>
        <authorList>
            <person name="Robas M."/>
            <person name="Gonzalez D."/>
            <person name="Fernandez V.M."/>
            <person name="Luna L."/>
            <person name="Provanza A."/>
            <person name="Jimenez P.A."/>
        </authorList>
    </citation>
    <scope>NUCLEOTIDE SEQUENCE</scope>
    <source>
        <strain evidence="2">SAICEUPSM</strain>
    </source>
</reference>
<dbReference type="EMBL" id="JAMSHA010000008">
    <property type="protein sequence ID" value="MCV2224252.1"/>
    <property type="molecule type" value="Genomic_DNA"/>
</dbReference>
<dbReference type="RefSeq" id="WP_263471246.1">
    <property type="nucleotide sequence ID" value="NZ_JAMSHA010000008.1"/>
</dbReference>
<proteinExistence type="predicted"/>
<comment type="caution">
    <text evidence="2">The sequence shown here is derived from an EMBL/GenBank/DDBJ whole genome shotgun (WGS) entry which is preliminary data.</text>
</comment>
<sequence>MSSDMSAEALLKAAVIDRLINSGVLDENSVLVSELTVDNWTHRTDIVLANGRLWGFELKSERDSLTRLPAQIESFSRHFEKFVLVVAKKFEKRALELIKNVNGVGLWTASDNGEITEKVRPRAQSISPDASISLITVTELRRLLTANGIKHQKTNRRTELVELAKKLPTKILADGARTAIKTRFKEVHIRFLHQREKTGSYDAIPALRRTVGSKPPTAFTIEAHDLTKYPMIPTEHPDLINAPSGPVIARSRR</sequence>
<feature type="region of interest" description="Disordered" evidence="1">
    <location>
        <begin position="234"/>
        <end position="253"/>
    </location>
</feature>
<dbReference type="NCBIfam" id="NF033832">
    <property type="entry name" value="sce7726_fam"/>
    <property type="match status" value="1"/>
</dbReference>
<evidence type="ECO:0000256" key="1">
    <source>
        <dbReference type="SAM" id="MobiDB-lite"/>
    </source>
</evidence>
<keyword evidence="3" id="KW-1185">Reference proteome</keyword>
<accession>A0ABT2XZZ2</accession>